<dbReference type="Gene3D" id="3.30.70.100">
    <property type="match status" value="1"/>
</dbReference>
<dbReference type="Pfam" id="PF07876">
    <property type="entry name" value="Dabb"/>
    <property type="match status" value="1"/>
</dbReference>
<proteinExistence type="predicted"/>
<dbReference type="SMART" id="SM00886">
    <property type="entry name" value="Dabb"/>
    <property type="match status" value="1"/>
</dbReference>
<gene>
    <name evidence="2" type="ORF">AFM11_16520</name>
</gene>
<organism evidence="2 3">
    <name type="scientific">Mycolicibacterium wolinskyi</name>
    <dbReference type="NCBI Taxonomy" id="59750"/>
    <lineage>
        <taxon>Bacteria</taxon>
        <taxon>Bacillati</taxon>
        <taxon>Actinomycetota</taxon>
        <taxon>Actinomycetes</taxon>
        <taxon>Mycobacteriales</taxon>
        <taxon>Mycobacteriaceae</taxon>
        <taxon>Mycolicibacterium</taxon>
    </lineage>
</organism>
<sequence length="103" mass="11642">MIRHVFAWKVVDQQDAGKVIELLTEYSASQEAVRHFEIGGHTGDPGDNGDPWDGVLITDFDDWEGLQVYSDHPDHVKLVEVLLPMVKERAVIDFVRQEGVTRA</sequence>
<dbReference type="InterPro" id="IPR011008">
    <property type="entry name" value="Dimeric_a/b-barrel"/>
</dbReference>
<name>A0A132PKW1_9MYCO</name>
<dbReference type="PROSITE" id="PS51502">
    <property type="entry name" value="S_R_A_B_BARREL"/>
    <property type="match status" value="1"/>
</dbReference>
<dbReference type="EMBL" id="LGTW01000010">
    <property type="protein sequence ID" value="KWX22981.1"/>
    <property type="molecule type" value="Genomic_DNA"/>
</dbReference>
<dbReference type="SUPFAM" id="SSF54909">
    <property type="entry name" value="Dimeric alpha+beta barrel"/>
    <property type="match status" value="1"/>
</dbReference>
<feature type="domain" description="Stress-response A/B barrel" evidence="1">
    <location>
        <begin position="2"/>
        <end position="94"/>
    </location>
</feature>
<accession>A0A132PKW1</accession>
<protein>
    <submittedName>
        <fullName evidence="2">Stress protein</fullName>
    </submittedName>
</protein>
<dbReference type="RefSeq" id="WP_067850652.1">
    <property type="nucleotide sequence ID" value="NZ_JBJZOV010000005.1"/>
</dbReference>
<reference evidence="2 3" key="1">
    <citation type="submission" date="2015-07" db="EMBL/GenBank/DDBJ databases">
        <title>A draft genome sequence of Mycobacterium wolinskyi.</title>
        <authorList>
            <person name="de Man T.J."/>
            <person name="Perry K.A."/>
            <person name="Coulliette A.D."/>
            <person name="Jensen B."/>
            <person name="Toney N.C."/>
            <person name="Limbago B.M."/>
            <person name="Noble-Wang J."/>
        </authorList>
    </citation>
    <scope>NUCLEOTIDE SEQUENCE [LARGE SCALE GENOMIC DNA]</scope>
    <source>
        <strain evidence="2 3">CDC_01</strain>
    </source>
</reference>
<keyword evidence="3" id="KW-1185">Reference proteome</keyword>
<dbReference type="InterPro" id="IPR013097">
    <property type="entry name" value="Dabb"/>
</dbReference>
<evidence type="ECO:0000259" key="1">
    <source>
        <dbReference type="PROSITE" id="PS51502"/>
    </source>
</evidence>
<dbReference type="Proteomes" id="UP000070612">
    <property type="component" value="Unassembled WGS sequence"/>
</dbReference>
<dbReference type="AlphaFoldDB" id="A0A132PKW1"/>
<comment type="caution">
    <text evidence="2">The sequence shown here is derived from an EMBL/GenBank/DDBJ whole genome shotgun (WGS) entry which is preliminary data.</text>
</comment>
<evidence type="ECO:0000313" key="2">
    <source>
        <dbReference type="EMBL" id="KWX22981.1"/>
    </source>
</evidence>
<dbReference type="PATRIC" id="fig|59750.3.peg.653"/>
<evidence type="ECO:0000313" key="3">
    <source>
        <dbReference type="Proteomes" id="UP000070612"/>
    </source>
</evidence>